<name>A0A2Z6RDZ4_9GLOM</name>
<feature type="region of interest" description="Disordered" evidence="1">
    <location>
        <begin position="1"/>
        <end position="31"/>
    </location>
</feature>
<reference evidence="2 3" key="1">
    <citation type="submission" date="2017-11" db="EMBL/GenBank/DDBJ databases">
        <title>The genome of Rhizophagus clarus HR1 reveals common genetic basis of auxotrophy among arbuscular mycorrhizal fungi.</title>
        <authorList>
            <person name="Kobayashi Y."/>
        </authorList>
    </citation>
    <scope>NUCLEOTIDE SEQUENCE [LARGE SCALE GENOMIC DNA]</scope>
    <source>
        <strain evidence="2 3">HR1</strain>
    </source>
</reference>
<keyword evidence="3" id="KW-1185">Reference proteome</keyword>
<dbReference type="Proteomes" id="UP000247702">
    <property type="component" value="Unassembled WGS sequence"/>
</dbReference>
<dbReference type="AlphaFoldDB" id="A0A2Z6RDZ4"/>
<sequence>MEEVENINSVNTGGTSTASTESQGTLNNSQQETNAGLEASIHTQAQIATTTTATSNQQNEMNKIQSRWIVIGKSQKITLFFPLDLPPGQKDTEKKNYVFRYVVVLTRIFSTTTIKGVKMIKVGCETEDAANKVMAKTIVVNNLTKFSKMESFTQNQPNLQSDFEIKIWDIPLDIEKDLFEQHLRSLDQVKKIKFAIKNLYYEVSVTFANKDLAGALKEEWSMKFLNKTIRIFSSTLTKEKRNYHFKYVLKLTNLPKGTNGKDLLEIFYFNNIDDMNAAKENHFAFNNKGLYFTDKNALTCHVCGSINHKVRNCPENSQLKCCYDQQTAYQDIYKRYKVEPPKPKSGFKPIFPSTKDDFISSNMNWADNWNAEFSAKPTLPVSYAKVT</sequence>
<dbReference type="STRING" id="94130.A0A2Z6RDZ4"/>
<dbReference type="EMBL" id="BEXD01003312">
    <property type="protein sequence ID" value="GBC00806.1"/>
    <property type="molecule type" value="Genomic_DNA"/>
</dbReference>
<evidence type="ECO:0000256" key="1">
    <source>
        <dbReference type="SAM" id="MobiDB-lite"/>
    </source>
</evidence>
<organism evidence="2 3">
    <name type="scientific">Rhizophagus clarus</name>
    <dbReference type="NCBI Taxonomy" id="94130"/>
    <lineage>
        <taxon>Eukaryota</taxon>
        <taxon>Fungi</taxon>
        <taxon>Fungi incertae sedis</taxon>
        <taxon>Mucoromycota</taxon>
        <taxon>Glomeromycotina</taxon>
        <taxon>Glomeromycetes</taxon>
        <taxon>Glomerales</taxon>
        <taxon>Glomeraceae</taxon>
        <taxon>Rhizophagus</taxon>
    </lineage>
</organism>
<proteinExistence type="predicted"/>
<evidence type="ECO:0000313" key="2">
    <source>
        <dbReference type="EMBL" id="GBC00806.1"/>
    </source>
</evidence>
<comment type="caution">
    <text evidence="2">The sequence shown here is derived from an EMBL/GenBank/DDBJ whole genome shotgun (WGS) entry which is preliminary data.</text>
</comment>
<protein>
    <recommendedName>
        <fullName evidence="4">CCHC-type domain-containing protein</fullName>
    </recommendedName>
</protein>
<accession>A0A2Z6RDZ4</accession>
<evidence type="ECO:0008006" key="4">
    <source>
        <dbReference type="Google" id="ProtNLM"/>
    </source>
</evidence>
<evidence type="ECO:0000313" key="3">
    <source>
        <dbReference type="Proteomes" id="UP000247702"/>
    </source>
</evidence>
<gene>
    <name evidence="2" type="ORF">RclHR1_03980022</name>
</gene>